<dbReference type="GO" id="GO:0020037">
    <property type="term" value="F:heme binding"/>
    <property type="evidence" value="ECO:0007669"/>
    <property type="project" value="InterPro"/>
</dbReference>
<dbReference type="GO" id="GO:0004497">
    <property type="term" value="F:monooxygenase activity"/>
    <property type="evidence" value="ECO:0007669"/>
    <property type="project" value="InterPro"/>
</dbReference>
<dbReference type="GO" id="GO:0016705">
    <property type="term" value="F:oxidoreductase activity, acting on paired donors, with incorporation or reduction of molecular oxygen"/>
    <property type="evidence" value="ECO:0007669"/>
    <property type="project" value="InterPro"/>
</dbReference>
<proteinExistence type="predicted"/>
<evidence type="ECO:0000313" key="2">
    <source>
        <dbReference type="Proteomes" id="UP000749646"/>
    </source>
</evidence>
<keyword evidence="2" id="KW-1185">Reference proteome</keyword>
<gene>
    <name evidence="1" type="ORF">BGZ65_002682</name>
</gene>
<dbReference type="Proteomes" id="UP000749646">
    <property type="component" value="Unassembled WGS sequence"/>
</dbReference>
<name>A0A9P6M004_9FUNG</name>
<comment type="caution">
    <text evidence="1">The sequence shown here is derived from an EMBL/GenBank/DDBJ whole genome shotgun (WGS) entry which is preliminary data.</text>
</comment>
<dbReference type="SUPFAM" id="SSF48264">
    <property type="entry name" value="Cytochrome P450"/>
    <property type="match status" value="1"/>
</dbReference>
<dbReference type="InterPro" id="IPR036396">
    <property type="entry name" value="Cyt_P450_sf"/>
</dbReference>
<dbReference type="OrthoDB" id="1055148at2759"/>
<evidence type="ECO:0000313" key="1">
    <source>
        <dbReference type="EMBL" id="KAF9956469.1"/>
    </source>
</evidence>
<sequence>MASLGPRRSLTKSQNSLTDVKVDLSDLSFRAYVSEIEEETRIYFQRWDNKVGGKGDLFTTMGELIINTASRTLMGPEIRSLMDESGKSPCAECARH</sequence>
<accession>A0A9P6M004</accession>
<organism evidence="1 2">
    <name type="scientific">Modicella reniformis</name>
    <dbReference type="NCBI Taxonomy" id="1440133"/>
    <lineage>
        <taxon>Eukaryota</taxon>
        <taxon>Fungi</taxon>
        <taxon>Fungi incertae sedis</taxon>
        <taxon>Mucoromycota</taxon>
        <taxon>Mortierellomycotina</taxon>
        <taxon>Mortierellomycetes</taxon>
        <taxon>Mortierellales</taxon>
        <taxon>Mortierellaceae</taxon>
        <taxon>Modicella</taxon>
    </lineage>
</organism>
<protein>
    <submittedName>
        <fullName evidence="1">Uncharacterized protein</fullName>
    </submittedName>
</protein>
<dbReference type="GO" id="GO:0005506">
    <property type="term" value="F:iron ion binding"/>
    <property type="evidence" value="ECO:0007669"/>
    <property type="project" value="InterPro"/>
</dbReference>
<dbReference type="EMBL" id="JAAAHW010006682">
    <property type="protein sequence ID" value="KAF9956469.1"/>
    <property type="molecule type" value="Genomic_DNA"/>
</dbReference>
<reference evidence="1" key="1">
    <citation type="journal article" date="2020" name="Fungal Divers.">
        <title>Resolving the Mortierellaceae phylogeny through synthesis of multi-gene phylogenetics and phylogenomics.</title>
        <authorList>
            <person name="Vandepol N."/>
            <person name="Liber J."/>
            <person name="Desiro A."/>
            <person name="Na H."/>
            <person name="Kennedy M."/>
            <person name="Barry K."/>
            <person name="Grigoriev I.V."/>
            <person name="Miller A.N."/>
            <person name="O'Donnell K."/>
            <person name="Stajich J.E."/>
            <person name="Bonito G."/>
        </authorList>
    </citation>
    <scope>NUCLEOTIDE SEQUENCE</scope>
    <source>
        <strain evidence="1">MES-2147</strain>
    </source>
</reference>
<dbReference type="AlphaFoldDB" id="A0A9P6M004"/>
<dbReference type="Gene3D" id="1.10.630.10">
    <property type="entry name" value="Cytochrome P450"/>
    <property type="match status" value="1"/>
</dbReference>